<dbReference type="SUPFAM" id="SSF51735">
    <property type="entry name" value="NAD(P)-binding Rossmann-fold domains"/>
    <property type="match status" value="2"/>
</dbReference>
<evidence type="ECO:0000313" key="5">
    <source>
        <dbReference type="Proteomes" id="UP000265614"/>
    </source>
</evidence>
<dbReference type="EMBL" id="QZEZ01000006">
    <property type="protein sequence ID" value="RJK94831.1"/>
    <property type="molecule type" value="Genomic_DNA"/>
</dbReference>
<dbReference type="PANTHER" id="PTHR43833:SF9">
    <property type="entry name" value="POTASSIUM CHANNEL PROTEIN YUGO-RELATED"/>
    <property type="match status" value="1"/>
</dbReference>
<dbReference type="InterPro" id="IPR050721">
    <property type="entry name" value="Trk_Ktr_HKT_K-transport"/>
</dbReference>
<dbReference type="InterPro" id="IPR013099">
    <property type="entry name" value="K_chnl_dom"/>
</dbReference>
<evidence type="ECO:0000259" key="3">
    <source>
        <dbReference type="PROSITE" id="PS51201"/>
    </source>
</evidence>
<dbReference type="AlphaFoldDB" id="A0A3A3Z2Z8"/>
<dbReference type="InterPro" id="IPR003148">
    <property type="entry name" value="RCK_N"/>
</dbReference>
<evidence type="ECO:0000313" key="4">
    <source>
        <dbReference type="EMBL" id="RJK94831.1"/>
    </source>
</evidence>
<dbReference type="Proteomes" id="UP000265614">
    <property type="component" value="Unassembled WGS sequence"/>
</dbReference>
<dbReference type="Gene3D" id="1.10.287.70">
    <property type="match status" value="1"/>
</dbReference>
<keyword evidence="2" id="KW-0472">Membrane</keyword>
<accession>A0A3A3Z2Z8</accession>
<dbReference type="SUPFAM" id="SSF81324">
    <property type="entry name" value="Voltage-gated potassium channels"/>
    <property type="match status" value="1"/>
</dbReference>
<organism evidence="4 5">
    <name type="scientific">Vallicoccus soli</name>
    <dbReference type="NCBI Taxonomy" id="2339232"/>
    <lineage>
        <taxon>Bacteria</taxon>
        <taxon>Bacillati</taxon>
        <taxon>Actinomycetota</taxon>
        <taxon>Actinomycetes</taxon>
        <taxon>Motilibacterales</taxon>
        <taxon>Vallicoccaceae</taxon>
        <taxon>Vallicoccus</taxon>
    </lineage>
</organism>
<comment type="caution">
    <text evidence="4">The sequence shown here is derived from an EMBL/GenBank/DDBJ whole genome shotgun (WGS) entry which is preliminary data.</text>
</comment>
<feature type="transmembrane region" description="Helical" evidence="2">
    <location>
        <begin position="46"/>
        <end position="65"/>
    </location>
</feature>
<name>A0A3A3Z2Z8_9ACTN</name>
<dbReference type="Gene3D" id="3.40.50.720">
    <property type="entry name" value="NAD(P)-binding Rossmann-like Domain"/>
    <property type="match status" value="2"/>
</dbReference>
<gene>
    <name evidence="4" type="ORF">D5H78_13545</name>
</gene>
<sequence length="564" mass="61008">MSNPTVFLVLRRMRTPLIVLIVIFAVSVLGLTLIPGVDAEGQPRRMGFFEAFYFMSYTATTIGFGELPYPFTGAQRLWVVVTIYLTVIGWAYAIGKLLSLLQDRAFREALALRRFRRGVARMREPFLLVAGYGRTGELLGRGLDDLGRRFVVVDIAPERVETLDLGSYRADVPGLVGDARDPGRLVAAGLGHPCCEGVLALTNDDEANLAVTMSAALLRPDLPVVARATTPAIEDRMHAFGTPTVVNAFDRFGDKLRLAVRAPSTYRLVSWLESGPGAELPPLVAAPQDGPWVVCGSGRFGYEATLDLLAEGLPVTVVDLDPERVPPPGATAVVGDASDPEVMERAGVEEAAGFVAATDNDTTNLSLVAAAVRLNADLYVAARENEAANAPLFAAMRVDAVLVPSEVVAHDVYAQLSTPLLWRLLQEVPRRDDAWAAALVERLAERCGATLQELWKVRLRPEEAPAVVPLLADGPVPLGDLLRDPDDRERRLDVVPLLQLHEGGVVVEPGDDRPVAAGDELLLAARAPARRGLETTLAVEAAALHVLQGRRVPAGWVWRQLSRR</sequence>
<dbReference type="GO" id="GO:0006813">
    <property type="term" value="P:potassium ion transport"/>
    <property type="evidence" value="ECO:0007669"/>
    <property type="project" value="InterPro"/>
</dbReference>
<keyword evidence="2" id="KW-1133">Transmembrane helix</keyword>
<evidence type="ECO:0000256" key="2">
    <source>
        <dbReference type="SAM" id="Phobius"/>
    </source>
</evidence>
<dbReference type="PROSITE" id="PS51201">
    <property type="entry name" value="RCK_N"/>
    <property type="match status" value="2"/>
</dbReference>
<feature type="domain" description="RCK N-terminal" evidence="3">
    <location>
        <begin position="289"/>
        <end position="402"/>
    </location>
</feature>
<feature type="transmembrane region" description="Helical" evidence="2">
    <location>
        <begin position="77"/>
        <end position="98"/>
    </location>
</feature>
<dbReference type="RefSeq" id="WP_119951013.1">
    <property type="nucleotide sequence ID" value="NZ_QZEZ01000006.1"/>
</dbReference>
<comment type="subcellular location">
    <subcellularLocation>
        <location evidence="1">Cell membrane</location>
        <topology evidence="1">Multi-pass membrane protein</topology>
    </subcellularLocation>
</comment>
<keyword evidence="5" id="KW-1185">Reference proteome</keyword>
<proteinExistence type="predicted"/>
<dbReference type="InterPro" id="IPR036291">
    <property type="entry name" value="NAD(P)-bd_dom_sf"/>
</dbReference>
<feature type="domain" description="RCK N-terminal" evidence="3">
    <location>
        <begin position="124"/>
        <end position="247"/>
    </location>
</feature>
<evidence type="ECO:0000256" key="1">
    <source>
        <dbReference type="ARBA" id="ARBA00004651"/>
    </source>
</evidence>
<keyword evidence="2" id="KW-0812">Transmembrane</keyword>
<reference evidence="4 5" key="1">
    <citation type="submission" date="2018-09" db="EMBL/GenBank/DDBJ databases">
        <title>YIM 75000 draft genome.</title>
        <authorList>
            <person name="Tang S."/>
            <person name="Feng Y."/>
        </authorList>
    </citation>
    <scope>NUCLEOTIDE SEQUENCE [LARGE SCALE GENOMIC DNA]</scope>
    <source>
        <strain evidence="4 5">YIM 75000</strain>
    </source>
</reference>
<dbReference type="GO" id="GO:0005886">
    <property type="term" value="C:plasma membrane"/>
    <property type="evidence" value="ECO:0007669"/>
    <property type="project" value="UniProtKB-SubCell"/>
</dbReference>
<dbReference type="Pfam" id="PF07885">
    <property type="entry name" value="Ion_trans_2"/>
    <property type="match status" value="1"/>
</dbReference>
<dbReference type="OrthoDB" id="9781411at2"/>
<protein>
    <submittedName>
        <fullName evidence="4">Potassium transporter TrkA</fullName>
    </submittedName>
</protein>
<dbReference type="Pfam" id="PF02254">
    <property type="entry name" value="TrkA_N"/>
    <property type="match status" value="2"/>
</dbReference>
<feature type="transmembrane region" description="Helical" evidence="2">
    <location>
        <begin position="15"/>
        <end position="34"/>
    </location>
</feature>
<dbReference type="PANTHER" id="PTHR43833">
    <property type="entry name" value="POTASSIUM CHANNEL PROTEIN 2-RELATED-RELATED"/>
    <property type="match status" value="1"/>
</dbReference>